<accession>W4GRK6</accession>
<feature type="region of interest" description="Disordered" evidence="1">
    <location>
        <begin position="41"/>
        <end position="64"/>
    </location>
</feature>
<protein>
    <submittedName>
        <fullName evidence="2">Uncharacterized protein</fullName>
    </submittedName>
</protein>
<dbReference type="GeneID" id="20806992"/>
<gene>
    <name evidence="2" type="ORF">H257_04996</name>
</gene>
<dbReference type="RefSeq" id="XP_009828001.1">
    <property type="nucleotide sequence ID" value="XM_009829699.1"/>
</dbReference>
<reference evidence="2" key="1">
    <citation type="submission" date="2013-12" db="EMBL/GenBank/DDBJ databases">
        <title>The Genome Sequence of Aphanomyces astaci APO3.</title>
        <authorList>
            <consortium name="The Broad Institute Genomics Platform"/>
            <person name="Russ C."/>
            <person name="Tyler B."/>
            <person name="van West P."/>
            <person name="Dieguez-Uribeondo J."/>
            <person name="Young S.K."/>
            <person name="Zeng Q."/>
            <person name="Gargeya S."/>
            <person name="Fitzgerald M."/>
            <person name="Abouelleil A."/>
            <person name="Alvarado L."/>
            <person name="Chapman S.B."/>
            <person name="Gainer-Dewar J."/>
            <person name="Goldberg J."/>
            <person name="Griggs A."/>
            <person name="Gujja S."/>
            <person name="Hansen M."/>
            <person name="Howarth C."/>
            <person name="Imamovic A."/>
            <person name="Ireland A."/>
            <person name="Larimer J."/>
            <person name="McCowan C."/>
            <person name="Murphy C."/>
            <person name="Pearson M."/>
            <person name="Poon T.W."/>
            <person name="Priest M."/>
            <person name="Roberts A."/>
            <person name="Saif S."/>
            <person name="Shea T."/>
            <person name="Sykes S."/>
            <person name="Wortman J."/>
            <person name="Nusbaum C."/>
            <person name="Birren B."/>
        </authorList>
    </citation>
    <scope>NUCLEOTIDE SEQUENCE [LARGE SCALE GENOMIC DNA]</scope>
    <source>
        <strain evidence="2">APO3</strain>
    </source>
</reference>
<dbReference type="VEuPathDB" id="FungiDB:H257_04996"/>
<sequence length="409" mass="46786">MENSLGDDLAGLWADIMNEGGDSSPSSHHISFPHEDHFISSLMDNGDATSASTTSSSTSTVHASSARLPAAATFLERERQRKMMYRRRMKDEAAHLQEMCTHLESRRVQLIRRRERRLQQSPEEKRAIEQWALTVQTMRDQNAATMQYNATLRDSIRQQILMAMSYQRTVRHALHHMNLSLANDERKRDNIHRLLVHQRAQLEHIRVKWLGHLEGEDKCNVTFNAAQTDIAHAEIVRCRRFQNTQPAVAANRIWLQLTGDTTHHSTAKLAPRIAQRLDTIDPATIYTRVYMNDDVAPFGLNVVQHRQDLLDRHLIMYRTMEDGHTCFDDVIKWDVVCWLEVTQEDSDTLVKEYISYTQVGHDAILPALLGCDADNGQVAAKQSKLRAWMQQVVSKLYSGCKVPLVPSTS</sequence>
<organism evidence="2">
    <name type="scientific">Aphanomyces astaci</name>
    <name type="common">Crayfish plague agent</name>
    <dbReference type="NCBI Taxonomy" id="112090"/>
    <lineage>
        <taxon>Eukaryota</taxon>
        <taxon>Sar</taxon>
        <taxon>Stramenopiles</taxon>
        <taxon>Oomycota</taxon>
        <taxon>Saprolegniomycetes</taxon>
        <taxon>Saprolegniales</taxon>
        <taxon>Verrucalvaceae</taxon>
        <taxon>Aphanomyces</taxon>
    </lineage>
</organism>
<proteinExistence type="predicted"/>
<dbReference type="AlphaFoldDB" id="W4GRK6"/>
<dbReference type="EMBL" id="KI913122">
    <property type="protein sequence ID" value="ETV82332.1"/>
    <property type="molecule type" value="Genomic_DNA"/>
</dbReference>
<dbReference type="OrthoDB" id="72216at2759"/>
<evidence type="ECO:0000313" key="2">
    <source>
        <dbReference type="EMBL" id="ETV82332.1"/>
    </source>
</evidence>
<name>W4GRK6_APHAT</name>
<evidence type="ECO:0000256" key="1">
    <source>
        <dbReference type="SAM" id="MobiDB-lite"/>
    </source>
</evidence>
<feature type="compositionally biased region" description="Low complexity" evidence="1">
    <location>
        <begin position="48"/>
        <end position="64"/>
    </location>
</feature>